<dbReference type="InterPro" id="IPR008969">
    <property type="entry name" value="CarboxyPept-like_regulatory"/>
</dbReference>
<reference evidence="5" key="1">
    <citation type="submission" date="2016-10" db="EMBL/GenBank/DDBJ databases">
        <authorList>
            <person name="Varghese N."/>
            <person name="Submissions S."/>
        </authorList>
    </citation>
    <scope>NUCLEOTIDE SEQUENCE [LARGE SCALE GENOMIC DNA]</scope>
    <source>
        <strain evidence="5">ATCC 25963</strain>
    </source>
</reference>
<dbReference type="STRING" id="54.SAMN02745121_01153"/>
<evidence type="ECO:0000313" key="4">
    <source>
        <dbReference type="EMBL" id="SFD68651.1"/>
    </source>
</evidence>
<feature type="compositionally biased region" description="Basic and acidic residues" evidence="1">
    <location>
        <begin position="671"/>
        <end position="690"/>
    </location>
</feature>
<evidence type="ECO:0000313" key="5">
    <source>
        <dbReference type="Proteomes" id="UP000199400"/>
    </source>
</evidence>
<dbReference type="OrthoDB" id="5491003at2"/>
<dbReference type="GO" id="GO:0030246">
    <property type="term" value="F:carbohydrate binding"/>
    <property type="evidence" value="ECO:0007669"/>
    <property type="project" value="InterPro"/>
</dbReference>
<protein>
    <submittedName>
        <fullName evidence="4">PDZ domain-containing protein</fullName>
    </submittedName>
</protein>
<dbReference type="InterPro" id="IPR041489">
    <property type="entry name" value="PDZ_6"/>
</dbReference>
<dbReference type="InterPro" id="IPR036034">
    <property type="entry name" value="PDZ_sf"/>
</dbReference>
<dbReference type="EMBL" id="FOMX01000003">
    <property type="protein sequence ID" value="SFD68651.1"/>
    <property type="molecule type" value="Genomic_DNA"/>
</dbReference>
<dbReference type="SUPFAM" id="SSF49452">
    <property type="entry name" value="Starch-binding domain-like"/>
    <property type="match status" value="2"/>
</dbReference>
<feature type="compositionally biased region" description="Basic and acidic residues" evidence="1">
    <location>
        <begin position="972"/>
        <end position="992"/>
    </location>
</feature>
<dbReference type="Pfam" id="PF17820">
    <property type="entry name" value="PDZ_6"/>
    <property type="match status" value="1"/>
</dbReference>
<dbReference type="AlphaFoldDB" id="A0A1I1UCU5"/>
<dbReference type="SMART" id="SM00228">
    <property type="entry name" value="PDZ"/>
    <property type="match status" value="1"/>
</dbReference>
<keyword evidence="2" id="KW-0812">Transmembrane</keyword>
<evidence type="ECO:0000256" key="1">
    <source>
        <dbReference type="SAM" id="MobiDB-lite"/>
    </source>
</evidence>
<dbReference type="Gene3D" id="2.60.40.1120">
    <property type="entry name" value="Carboxypeptidase-like, regulatory domain"/>
    <property type="match status" value="3"/>
</dbReference>
<feature type="region of interest" description="Disordered" evidence="1">
    <location>
        <begin position="670"/>
        <end position="722"/>
    </location>
</feature>
<organism evidence="4 5">
    <name type="scientific">Nannocystis exedens</name>
    <dbReference type="NCBI Taxonomy" id="54"/>
    <lineage>
        <taxon>Bacteria</taxon>
        <taxon>Pseudomonadati</taxon>
        <taxon>Myxococcota</taxon>
        <taxon>Polyangia</taxon>
        <taxon>Nannocystales</taxon>
        <taxon>Nannocystaceae</taxon>
        <taxon>Nannocystis</taxon>
    </lineage>
</organism>
<feature type="region of interest" description="Disordered" evidence="1">
    <location>
        <begin position="966"/>
        <end position="993"/>
    </location>
</feature>
<feature type="transmembrane region" description="Helical" evidence="2">
    <location>
        <begin position="21"/>
        <end position="42"/>
    </location>
</feature>
<dbReference type="Proteomes" id="UP000199400">
    <property type="component" value="Unassembled WGS sequence"/>
</dbReference>
<evidence type="ECO:0000259" key="3">
    <source>
        <dbReference type="SMART" id="SM00228"/>
    </source>
</evidence>
<accession>A0A1I1UCU5</accession>
<keyword evidence="2" id="KW-1133">Transmembrane helix</keyword>
<keyword evidence="2" id="KW-0472">Membrane</keyword>
<sequence>MDMRGGLARGPRLVETGLVSRNFWVGVAVALVLLAIAVWALLERPEPGPARAGERPDRAARAAAIADERTAARARGEIDVSPCSAAGRVFDANSGRGLEGAVVMLRPKGLGAPVESGDTGAPITARTDASGDWSVPLVRPGHYILSASAAGYLPYVRKDLSLQAGTAHAGLDAALVPGGHALRGSVTDIGGGPVEGAIVSVDRKGEGNVIQFSRASFPAVSDAEGRFAVQVDDGLYQVTAWHADYTGDSEAVDVAGGPRSVELRLVPAASVEGTVRAVPGDAPVEGAIVSVGELGGLAGASAVSDARGRFRLGGLASGPHTLWAAAAGHASREPAKVELGIGESLTGVELRVERAFKISGFVAPKDDPRKALDGVMVGALSLSPFALRPATGPSAVDGYFEVLGVQPGTYMLGSVAEQALPEILGGPTVTVVDADVAGVLVELDRGVELRGRVEPPAMAAVSLTLAEEDAGFMTFLANLGNVLVRGRADARGEFTLRPVKPGKLRVVAEAPDGSRGQLDVDVGAEGLQGAVVVLEPRATVTGRVVDARGAPVKGGSVQLLPVAPKRDGMAAVTFDADRRDRYPIAEDGTYAARGLDGGEYDLRVLDRAGNVIRWDVPSDRPYEPVRKTISAAVVTPGVDLVVEVRDGVLRGVVLGPDGAPTADAWVTATPEQRDPGESLFHRPEAARPGEKVGLVPEAPKDDPPKAPPGPAGRGEPALSGEDGRFEFTGLARRTYTLRAEALRGSARVEVSGLSPGTDVRLQVVPLAELTVTARAGGRPVPRWELHLTHEKPGGGTGSELEMIDSASGSRRIDHLDPGPYSLIAVADAGRVEHELELKPGERAAVTLDLQPWARLRGVLLDSRTGQPLAGMSVMTFGKGERTGDLIGNLFGKGPRTDATGRFELASVSPGAGELHFVDGDLSDAGIVARADYSVAAGVEADLGTIYGVTAGKIAAAERGDLGLRTRLATEAGRPRPPGERPPPRTEKEDPKAPKRLWIEAVTIDGPADKAGVLPGDEVVGVDGLAVSAGNSENAARMLAPASVRRGQSVTLELARAGARETVTLEAAQRRR</sequence>
<dbReference type="SUPFAM" id="SSF49464">
    <property type="entry name" value="Carboxypeptidase regulatory domain-like"/>
    <property type="match status" value="1"/>
</dbReference>
<dbReference type="SUPFAM" id="SSF50156">
    <property type="entry name" value="PDZ domain-like"/>
    <property type="match status" value="1"/>
</dbReference>
<proteinExistence type="predicted"/>
<dbReference type="Pfam" id="PF13620">
    <property type="entry name" value="CarboxypepD_reg"/>
    <property type="match status" value="2"/>
</dbReference>
<dbReference type="Gene3D" id="2.30.42.10">
    <property type="match status" value="1"/>
</dbReference>
<dbReference type="InterPro" id="IPR001478">
    <property type="entry name" value="PDZ"/>
</dbReference>
<dbReference type="RefSeq" id="WP_143825608.1">
    <property type="nucleotide sequence ID" value="NZ_NETK01000001.1"/>
</dbReference>
<gene>
    <name evidence="4" type="ORF">SAMN02745121_01153</name>
</gene>
<dbReference type="InterPro" id="IPR013784">
    <property type="entry name" value="Carb-bd-like_fold"/>
</dbReference>
<name>A0A1I1UCU5_9BACT</name>
<keyword evidence="5" id="KW-1185">Reference proteome</keyword>
<feature type="domain" description="PDZ" evidence="3">
    <location>
        <begin position="959"/>
        <end position="1057"/>
    </location>
</feature>
<evidence type="ECO:0000256" key="2">
    <source>
        <dbReference type="SAM" id="Phobius"/>
    </source>
</evidence>